<evidence type="ECO:0000256" key="2">
    <source>
        <dbReference type="ARBA" id="ARBA00022741"/>
    </source>
</evidence>
<keyword evidence="3 7" id="KW-0067">ATP-binding</keyword>
<evidence type="ECO:0000313" key="7">
    <source>
        <dbReference type="EMBL" id="KSU14618.1"/>
    </source>
</evidence>
<gene>
    <name evidence="7" type="ORF">LMG8520_0269</name>
</gene>
<evidence type="ECO:0000313" key="8">
    <source>
        <dbReference type="Proteomes" id="UP000054230"/>
    </source>
</evidence>
<dbReference type="PATRIC" id="fig|1360.106.peg.237"/>
<dbReference type="InterPro" id="IPR017871">
    <property type="entry name" value="ABC_transporter-like_CS"/>
</dbReference>
<dbReference type="PANTHER" id="PTHR42781:SF4">
    <property type="entry name" value="SPERMIDINE_PUTRESCINE IMPORT ATP-BINDING PROTEIN POTA"/>
    <property type="match status" value="1"/>
</dbReference>
<dbReference type="InterPro" id="IPR008995">
    <property type="entry name" value="Mo/tungstate-bd_C_term_dom"/>
</dbReference>
<organism evidence="7 8">
    <name type="scientific">Lactococcus lactis subsp. lactis</name>
    <name type="common">Streptococcus lactis</name>
    <dbReference type="NCBI Taxonomy" id="1360"/>
    <lineage>
        <taxon>Bacteria</taxon>
        <taxon>Bacillati</taxon>
        <taxon>Bacillota</taxon>
        <taxon>Bacilli</taxon>
        <taxon>Lactobacillales</taxon>
        <taxon>Streptococcaceae</taxon>
        <taxon>Lactococcus</taxon>
    </lineage>
</organism>
<keyword evidence="5" id="KW-0175">Coiled coil</keyword>
<dbReference type="Pfam" id="PF00005">
    <property type="entry name" value="ABC_tran"/>
    <property type="match status" value="1"/>
</dbReference>
<dbReference type="SUPFAM" id="SSF50331">
    <property type="entry name" value="MOP-like"/>
    <property type="match status" value="1"/>
</dbReference>
<evidence type="ECO:0000256" key="5">
    <source>
        <dbReference type="SAM" id="Coils"/>
    </source>
</evidence>
<dbReference type="Gene3D" id="3.40.50.300">
    <property type="entry name" value="P-loop containing nucleotide triphosphate hydrolases"/>
    <property type="match status" value="1"/>
</dbReference>
<reference evidence="8" key="1">
    <citation type="submission" date="2015-10" db="EMBL/GenBank/DDBJ databases">
        <title>Draft Genome Sequences of 11 Lactococcus lactis subspecies cremoris strains.</title>
        <authorList>
            <person name="Wels M."/>
            <person name="Backus L."/>
            <person name="Boekhorst J."/>
            <person name="Dijkstra A."/>
            <person name="Beerthuizen M."/>
            <person name="Kelly W."/>
            <person name="Siezen R."/>
            <person name="Bachmann H."/>
            <person name="Van Hijum S."/>
        </authorList>
    </citation>
    <scope>NUCLEOTIDE SEQUENCE [LARGE SCALE GENOMIC DNA]</scope>
    <source>
        <strain evidence="8">LMG8520</strain>
    </source>
</reference>
<evidence type="ECO:0000259" key="6">
    <source>
        <dbReference type="PROSITE" id="PS50893"/>
    </source>
</evidence>
<dbReference type="GO" id="GO:0005524">
    <property type="term" value="F:ATP binding"/>
    <property type="evidence" value="ECO:0007669"/>
    <property type="project" value="UniProtKB-KW"/>
</dbReference>
<feature type="coiled-coil region" evidence="5">
    <location>
        <begin position="344"/>
        <end position="416"/>
    </location>
</feature>
<dbReference type="SMART" id="SM00382">
    <property type="entry name" value="AAA"/>
    <property type="match status" value="1"/>
</dbReference>
<dbReference type="FunFam" id="3.40.50.300:FF:000042">
    <property type="entry name" value="Maltose/maltodextrin ABC transporter, ATP-binding protein"/>
    <property type="match status" value="1"/>
</dbReference>
<dbReference type="PROSITE" id="PS00211">
    <property type="entry name" value="ABC_TRANSPORTER_1"/>
    <property type="match status" value="1"/>
</dbReference>
<dbReference type="PANTHER" id="PTHR42781">
    <property type="entry name" value="SPERMIDINE/PUTRESCINE IMPORT ATP-BINDING PROTEIN POTA"/>
    <property type="match status" value="1"/>
</dbReference>
<dbReference type="PROSITE" id="PS50893">
    <property type="entry name" value="ABC_TRANSPORTER_2"/>
    <property type="match status" value="1"/>
</dbReference>
<dbReference type="InterPro" id="IPR003593">
    <property type="entry name" value="AAA+_ATPase"/>
</dbReference>
<dbReference type="InterPro" id="IPR050093">
    <property type="entry name" value="ABC_SmlMolc_Importer"/>
</dbReference>
<dbReference type="InterPro" id="IPR003439">
    <property type="entry name" value="ABC_transporter-like_ATP-bd"/>
</dbReference>
<name>A0A0V8DMQ1_LACLL</name>
<evidence type="ECO:0000256" key="1">
    <source>
        <dbReference type="ARBA" id="ARBA00022448"/>
    </source>
</evidence>
<dbReference type="InterPro" id="IPR013611">
    <property type="entry name" value="Transp-assoc_OB_typ2"/>
</dbReference>
<dbReference type="Gene3D" id="2.40.50.100">
    <property type="match status" value="1"/>
</dbReference>
<dbReference type="RefSeq" id="WP_058209080.1">
    <property type="nucleotide sequence ID" value="NZ_LKLP01000007.1"/>
</dbReference>
<dbReference type="GO" id="GO:0016887">
    <property type="term" value="F:ATP hydrolysis activity"/>
    <property type="evidence" value="ECO:0007669"/>
    <property type="project" value="InterPro"/>
</dbReference>
<keyword evidence="4" id="KW-1278">Translocase</keyword>
<dbReference type="EMBL" id="LKLP01000007">
    <property type="protein sequence ID" value="KSU14618.1"/>
    <property type="molecule type" value="Genomic_DNA"/>
</dbReference>
<dbReference type="AlphaFoldDB" id="A0A0V8DMQ1"/>
<dbReference type="GO" id="GO:0140359">
    <property type="term" value="F:ABC-type transporter activity"/>
    <property type="evidence" value="ECO:0007669"/>
    <property type="project" value="UniProtKB-ARBA"/>
</dbReference>
<dbReference type="GO" id="GO:0043190">
    <property type="term" value="C:ATP-binding cassette (ABC) transporter complex"/>
    <property type="evidence" value="ECO:0007669"/>
    <property type="project" value="InterPro"/>
</dbReference>
<proteinExistence type="predicted"/>
<dbReference type="Pfam" id="PF08402">
    <property type="entry name" value="TOBE_2"/>
    <property type="match status" value="1"/>
</dbReference>
<evidence type="ECO:0000256" key="4">
    <source>
        <dbReference type="ARBA" id="ARBA00022967"/>
    </source>
</evidence>
<dbReference type="InterPro" id="IPR027417">
    <property type="entry name" value="P-loop_NTPase"/>
</dbReference>
<protein>
    <submittedName>
        <fullName evidence="7">Putrescine transport ATP-binding protein PotA</fullName>
    </submittedName>
</protein>
<keyword evidence="1" id="KW-0813">Transport</keyword>
<keyword evidence="2" id="KW-0547">Nucleotide-binding</keyword>
<comment type="caution">
    <text evidence="7">The sequence shown here is derived from an EMBL/GenBank/DDBJ whole genome shotgun (WGS) entry which is preliminary data.</text>
</comment>
<dbReference type="SUPFAM" id="SSF52540">
    <property type="entry name" value="P-loop containing nucleoside triphosphate hydrolases"/>
    <property type="match status" value="1"/>
</dbReference>
<sequence length="428" mass="48486">MSKTIIEFKNVSKTYADTDTTVLKDISFELEEGKFYTLLGASGSGKSTILNIIAGLLDATDGDVILDNKRINDLPANKRNVHTIFQSYALFPNMNVFDNVAFALKIKGVDKKEIAQRVSESLKLVRLDGFEKRSITKLSGGQKQRVAIARAIIDRPKVLLLDESLSALDMKLRKDMQYELRELQQSLGITFIFVTHDQEEALAMSDWVFIMNEGEIVQSGTPTDIYDEPINHFVADFIGESNILNGRMIEDYLVEFNGQKFEAVDGGMRKNEPIEVVIRPEDIWFTLPDEGKFNVKVDTQLFRGVHYEIVAYDEFNNEWLIHSTHKAIVGETVGLDFDPEAIHIMRLNETEEEFDARIEEYVEEEETVGLANAVEEENAEEEAAIQEAVKEALENTMELTELAETVNEILQKQENEPESENKESGANK</sequence>
<evidence type="ECO:0000256" key="3">
    <source>
        <dbReference type="ARBA" id="ARBA00022840"/>
    </source>
</evidence>
<dbReference type="Proteomes" id="UP000054230">
    <property type="component" value="Unassembled WGS sequence"/>
</dbReference>
<accession>A0A0V8DMQ1</accession>
<feature type="domain" description="ABC transporter" evidence="6">
    <location>
        <begin position="6"/>
        <end position="238"/>
    </location>
</feature>